<reference evidence="8" key="3">
    <citation type="submission" date="2025-09" db="UniProtKB">
        <authorList>
            <consortium name="Ensembl"/>
        </authorList>
    </citation>
    <scope>IDENTIFICATION</scope>
    <source>
        <strain evidence="8">Thorbecke</strain>
    </source>
</reference>
<dbReference type="Bgee" id="ENSOCUG00000023099">
    <property type="expression patterns" value="Expressed in testis"/>
</dbReference>
<dbReference type="PANTHER" id="PTHR22422">
    <property type="entry name" value="TRANSMEMBRANE AND COILED-COIL DOMAIN-CONTAINING PROTEIN 5B-RELATED"/>
    <property type="match status" value="1"/>
</dbReference>
<evidence type="ECO:0000256" key="5">
    <source>
        <dbReference type="ARBA" id="ARBA00023136"/>
    </source>
</evidence>
<dbReference type="GO" id="GO:0016020">
    <property type="term" value="C:membrane"/>
    <property type="evidence" value="ECO:0007669"/>
    <property type="project" value="UniProtKB-SubCell"/>
</dbReference>
<dbReference type="EMBL" id="AAGW02024319">
    <property type="status" value="NOT_ANNOTATED_CDS"/>
    <property type="molecule type" value="Genomic_DNA"/>
</dbReference>
<sequence>MEEVGQNPLNDVCKMMEIPNLEVTKQNLDYLNSDLEQDLQKLDEANQILLRKIQEKEETIQSLETEITLSLGRVKEKEELNHIILEKEEALKDLKLESGQLEKRNKLLSRNVAELQKEISNRFQNVGLDQGILKQMLAELKVKVQMTMESCANQEKEMAKVESDYQSVYQLCEDQAHYIKKYQEILRKMEKEKEVLLLEKEISKVQNNSSQIVKPGSILVETIQSDVERTIMKKQKRVFWYRHFRCLVFMAMIFIRLLGYVFFHLQYINPDLLVDALPMSVSLSNKEYVCRETTMLAYIWSGSPGASLGIHQFCPVPLIQPALEWKTLPELLWSVPHFLKNKEKVTCSFVRFSSHSGVRIKGIPLRSQ</sequence>
<accession>G1TSE5</accession>
<feature type="coiled-coil region" evidence="6">
    <location>
        <begin position="25"/>
        <end position="208"/>
    </location>
</feature>
<dbReference type="STRING" id="9986.ENSOCUP00000019960"/>
<evidence type="ECO:0000313" key="8">
    <source>
        <dbReference type="Ensembl" id="ENSOCUP00000019960.3"/>
    </source>
</evidence>
<name>G1TSE5_RABIT</name>
<evidence type="ECO:0000256" key="2">
    <source>
        <dbReference type="ARBA" id="ARBA00022692"/>
    </source>
</evidence>
<proteinExistence type="predicted"/>
<keyword evidence="2 7" id="KW-0812">Transmembrane</keyword>
<dbReference type="Proteomes" id="UP000001811">
    <property type="component" value="Chromosome 17"/>
</dbReference>
<keyword evidence="3 7" id="KW-1133">Transmembrane helix</keyword>
<dbReference type="eggNOG" id="ENOG502SXU7">
    <property type="taxonomic scope" value="Eukaryota"/>
</dbReference>
<dbReference type="OrthoDB" id="9450739at2759"/>
<reference evidence="8" key="2">
    <citation type="submission" date="2025-08" db="UniProtKB">
        <authorList>
            <consortium name="Ensembl"/>
        </authorList>
    </citation>
    <scope>IDENTIFICATION</scope>
    <source>
        <strain evidence="8">Thorbecke</strain>
    </source>
</reference>
<evidence type="ECO:0000256" key="6">
    <source>
        <dbReference type="SAM" id="Coils"/>
    </source>
</evidence>
<reference evidence="8 9" key="1">
    <citation type="journal article" date="2011" name="Nature">
        <title>A high-resolution map of human evolutionary constraint using 29 mammals.</title>
        <authorList>
            <person name="Lindblad-Toh K."/>
            <person name="Garber M."/>
            <person name="Zuk O."/>
            <person name="Lin M.F."/>
            <person name="Parker B.J."/>
            <person name="Washietl S."/>
            <person name="Kheradpour P."/>
            <person name="Ernst J."/>
            <person name="Jordan G."/>
            <person name="Mauceli E."/>
            <person name="Ward L.D."/>
            <person name="Lowe C.B."/>
            <person name="Holloway A.K."/>
            <person name="Clamp M."/>
            <person name="Gnerre S."/>
            <person name="Alfoldi J."/>
            <person name="Beal K."/>
            <person name="Chang J."/>
            <person name="Clawson H."/>
            <person name="Cuff J."/>
            <person name="Di Palma F."/>
            <person name="Fitzgerald S."/>
            <person name="Flicek P."/>
            <person name="Guttman M."/>
            <person name="Hubisz M.J."/>
            <person name="Jaffe D.B."/>
            <person name="Jungreis I."/>
            <person name="Kent W.J."/>
            <person name="Kostka D."/>
            <person name="Lara M."/>
            <person name="Martins A.L."/>
            <person name="Massingham T."/>
            <person name="Moltke I."/>
            <person name="Raney B.J."/>
            <person name="Rasmussen M.D."/>
            <person name="Robinson J."/>
            <person name="Stark A."/>
            <person name="Vilella A.J."/>
            <person name="Wen J."/>
            <person name="Xie X."/>
            <person name="Zody M.C."/>
            <person name="Baldwin J."/>
            <person name="Bloom T."/>
            <person name="Chin C.W."/>
            <person name="Heiman D."/>
            <person name="Nicol R."/>
            <person name="Nusbaum C."/>
            <person name="Young S."/>
            <person name="Wilkinson J."/>
            <person name="Worley K.C."/>
            <person name="Kovar C.L."/>
            <person name="Muzny D.M."/>
            <person name="Gibbs R.A."/>
            <person name="Cree A."/>
            <person name="Dihn H.H."/>
            <person name="Fowler G."/>
            <person name="Jhangiani S."/>
            <person name="Joshi V."/>
            <person name="Lee S."/>
            <person name="Lewis L.R."/>
            <person name="Nazareth L.V."/>
            <person name="Okwuonu G."/>
            <person name="Santibanez J."/>
            <person name="Warren W.C."/>
            <person name="Mardis E.R."/>
            <person name="Weinstock G.M."/>
            <person name="Wilson R.K."/>
            <person name="Delehaunty K."/>
            <person name="Dooling D."/>
            <person name="Fronik C."/>
            <person name="Fulton L."/>
            <person name="Fulton B."/>
            <person name="Graves T."/>
            <person name="Minx P."/>
            <person name="Sodergren E."/>
            <person name="Birney E."/>
            <person name="Margulies E.H."/>
            <person name="Herrero J."/>
            <person name="Green E.D."/>
            <person name="Haussler D."/>
            <person name="Siepel A."/>
            <person name="Goldman N."/>
            <person name="Pollard K.S."/>
            <person name="Pedersen J.S."/>
            <person name="Lander E.S."/>
            <person name="Kellis M."/>
        </authorList>
    </citation>
    <scope>NUCLEOTIDE SEQUENCE [LARGE SCALE GENOMIC DNA]</scope>
    <source>
        <strain evidence="8 9">Thorbecke inbred</strain>
    </source>
</reference>
<evidence type="ECO:0000256" key="4">
    <source>
        <dbReference type="ARBA" id="ARBA00023054"/>
    </source>
</evidence>
<evidence type="ECO:0000313" key="9">
    <source>
        <dbReference type="Proteomes" id="UP000001811"/>
    </source>
</evidence>
<dbReference type="GeneTree" id="ENSGT00940000153380"/>
<keyword evidence="9" id="KW-1185">Reference proteome</keyword>
<evidence type="ECO:0000256" key="7">
    <source>
        <dbReference type="SAM" id="Phobius"/>
    </source>
</evidence>
<evidence type="ECO:0008006" key="10">
    <source>
        <dbReference type="Google" id="ProtNLM"/>
    </source>
</evidence>
<protein>
    <recommendedName>
        <fullName evidence="10">Transmembrane and coiled-coil domains 5B</fullName>
    </recommendedName>
</protein>
<keyword evidence="5 7" id="KW-0472">Membrane</keyword>
<organism evidence="8 9">
    <name type="scientific">Oryctolagus cuniculus</name>
    <name type="common">Rabbit</name>
    <dbReference type="NCBI Taxonomy" id="9986"/>
    <lineage>
        <taxon>Eukaryota</taxon>
        <taxon>Metazoa</taxon>
        <taxon>Chordata</taxon>
        <taxon>Craniata</taxon>
        <taxon>Vertebrata</taxon>
        <taxon>Euteleostomi</taxon>
        <taxon>Mammalia</taxon>
        <taxon>Eutheria</taxon>
        <taxon>Euarchontoglires</taxon>
        <taxon>Glires</taxon>
        <taxon>Lagomorpha</taxon>
        <taxon>Leporidae</taxon>
        <taxon>Oryctolagus</taxon>
    </lineage>
</organism>
<dbReference type="HOGENOM" id="CLU_061400_0_0_1"/>
<dbReference type="Pfam" id="PF14992">
    <property type="entry name" value="TMCO5"/>
    <property type="match status" value="1"/>
</dbReference>
<feature type="transmembrane region" description="Helical" evidence="7">
    <location>
        <begin position="244"/>
        <end position="263"/>
    </location>
</feature>
<dbReference type="InterPro" id="IPR026617">
    <property type="entry name" value="SMCO2/5"/>
</dbReference>
<evidence type="ECO:0000256" key="1">
    <source>
        <dbReference type="ARBA" id="ARBA00004167"/>
    </source>
</evidence>
<comment type="subcellular location">
    <subcellularLocation>
        <location evidence="1">Membrane</location>
        <topology evidence="1">Single-pass membrane protein</topology>
    </subcellularLocation>
</comment>
<dbReference type="PANTHER" id="PTHR22422:SF1">
    <property type="entry name" value="TRANSMEMBRANE AND COILED-COIL DOMAIN-CONTAINING PROTEIN 5B"/>
    <property type="match status" value="1"/>
</dbReference>
<evidence type="ECO:0000256" key="3">
    <source>
        <dbReference type="ARBA" id="ARBA00022989"/>
    </source>
</evidence>
<gene>
    <name evidence="8" type="primary">LOC103351146</name>
</gene>
<dbReference type="AlphaFoldDB" id="G1TSE5"/>
<dbReference type="Ensembl" id="ENSOCUT00000026098.3">
    <property type="protein sequence ID" value="ENSOCUP00000019960.3"/>
    <property type="gene ID" value="ENSOCUG00000023099.3"/>
</dbReference>
<dbReference type="InParanoid" id="G1TSE5"/>
<keyword evidence="4 6" id="KW-0175">Coiled coil</keyword>
<dbReference type="PaxDb" id="9986-ENSOCUP00000019960"/>